<protein>
    <submittedName>
        <fullName evidence="2">Uncharacterized protein</fullName>
    </submittedName>
</protein>
<organism evidence="2 3">
    <name type="scientific">Amycolatopsis coloradensis</name>
    <dbReference type="NCBI Taxonomy" id="76021"/>
    <lineage>
        <taxon>Bacteria</taxon>
        <taxon>Bacillati</taxon>
        <taxon>Actinomycetota</taxon>
        <taxon>Actinomycetes</taxon>
        <taxon>Pseudonocardiales</taxon>
        <taxon>Pseudonocardiaceae</taxon>
        <taxon>Amycolatopsis</taxon>
    </lineage>
</organism>
<keyword evidence="3" id="KW-1185">Reference proteome</keyword>
<evidence type="ECO:0000313" key="3">
    <source>
        <dbReference type="Proteomes" id="UP000187486"/>
    </source>
</evidence>
<dbReference type="EMBL" id="MQUQ01000017">
    <property type="protein sequence ID" value="OLZ46464.1"/>
    <property type="molecule type" value="Genomic_DNA"/>
</dbReference>
<dbReference type="Proteomes" id="UP000187486">
    <property type="component" value="Unassembled WGS sequence"/>
</dbReference>
<reference evidence="2 3" key="1">
    <citation type="submission" date="2016-01" db="EMBL/GenBank/DDBJ databases">
        <title>Amycolatopsis coloradensis genome sequencing and assembly.</title>
        <authorList>
            <person name="Mayilraj S."/>
        </authorList>
    </citation>
    <scope>NUCLEOTIDE SEQUENCE [LARGE SCALE GENOMIC DNA]</scope>
    <source>
        <strain evidence="2 3">DSM 44225</strain>
    </source>
</reference>
<feature type="region of interest" description="Disordered" evidence="1">
    <location>
        <begin position="45"/>
        <end position="73"/>
    </location>
</feature>
<accession>A0A1R0KK08</accession>
<evidence type="ECO:0000256" key="1">
    <source>
        <dbReference type="SAM" id="MobiDB-lite"/>
    </source>
</evidence>
<gene>
    <name evidence="2" type="ORF">BS329_29965</name>
</gene>
<dbReference type="STRING" id="76021.BS329_29965"/>
<proteinExistence type="predicted"/>
<dbReference type="AlphaFoldDB" id="A0A1R0KK08"/>
<sequence length="73" mass="8273">MYRSFLSRRSSACLRSLWRREASASSGVCRFGSGAFQVSGSYRKRHASSSAPNDPRVQLREHLPDVPQKISFR</sequence>
<comment type="caution">
    <text evidence="2">The sequence shown here is derived from an EMBL/GenBank/DDBJ whole genome shotgun (WGS) entry which is preliminary data.</text>
</comment>
<evidence type="ECO:0000313" key="2">
    <source>
        <dbReference type="EMBL" id="OLZ46464.1"/>
    </source>
</evidence>
<name>A0A1R0KK08_9PSEU</name>